<evidence type="ECO:0000313" key="8">
    <source>
        <dbReference type="EMBL" id="JAD92571.1"/>
    </source>
</evidence>
<reference evidence="8" key="1">
    <citation type="submission" date="2014-09" db="EMBL/GenBank/DDBJ databases">
        <authorList>
            <person name="Magalhaes I.L.F."/>
            <person name="Oliveira U."/>
            <person name="Santos F.R."/>
            <person name="Vidigal T.H.D.A."/>
            <person name="Brescovit A.D."/>
            <person name="Santos A.J."/>
        </authorList>
    </citation>
    <scope>NUCLEOTIDE SEQUENCE</scope>
    <source>
        <tissue evidence="8">Shoot tissue taken approximately 20 cm above the soil surface</tissue>
    </source>
</reference>
<evidence type="ECO:0000259" key="7">
    <source>
        <dbReference type="Pfam" id="PF17917"/>
    </source>
</evidence>
<dbReference type="GO" id="GO:0004519">
    <property type="term" value="F:endonuclease activity"/>
    <property type="evidence" value="ECO:0007669"/>
    <property type="project" value="UniProtKB-KW"/>
</dbReference>
<keyword evidence="2" id="KW-0548">Nucleotidyltransferase</keyword>
<evidence type="ECO:0000256" key="5">
    <source>
        <dbReference type="ARBA" id="ARBA00022801"/>
    </source>
</evidence>
<evidence type="ECO:0000256" key="2">
    <source>
        <dbReference type="ARBA" id="ARBA00022695"/>
    </source>
</evidence>
<keyword evidence="6" id="KW-0695">RNA-directed DNA polymerase</keyword>
<keyword evidence="4" id="KW-0255">Endonuclease</keyword>
<dbReference type="InterPro" id="IPR051320">
    <property type="entry name" value="Viral_Replic_Matur_Polypro"/>
</dbReference>
<reference evidence="8" key="2">
    <citation type="journal article" date="2015" name="Data Brief">
        <title>Shoot transcriptome of the giant reed, Arundo donax.</title>
        <authorList>
            <person name="Barrero R.A."/>
            <person name="Guerrero F.D."/>
            <person name="Moolhuijzen P."/>
            <person name="Goolsby J.A."/>
            <person name="Tidwell J."/>
            <person name="Bellgard S.E."/>
            <person name="Bellgard M.I."/>
        </authorList>
    </citation>
    <scope>NUCLEOTIDE SEQUENCE</scope>
    <source>
        <tissue evidence="8">Shoot tissue taken approximately 20 cm above the soil surface</tissue>
    </source>
</reference>
<dbReference type="AlphaFoldDB" id="A0A0A9DXR9"/>
<evidence type="ECO:0000256" key="6">
    <source>
        <dbReference type="ARBA" id="ARBA00022918"/>
    </source>
</evidence>
<feature type="domain" description="Reverse transcriptase RNase H-like" evidence="7">
    <location>
        <begin position="4"/>
        <end position="77"/>
    </location>
</feature>
<dbReference type="GO" id="GO:0016787">
    <property type="term" value="F:hydrolase activity"/>
    <property type="evidence" value="ECO:0007669"/>
    <property type="project" value="UniProtKB-KW"/>
</dbReference>
<keyword evidence="5" id="KW-0378">Hydrolase</keyword>
<protein>
    <recommendedName>
        <fullName evidence="7">Reverse transcriptase RNase H-like domain-containing protein</fullName>
    </recommendedName>
</protein>
<keyword evidence="3" id="KW-0540">Nuclease</keyword>
<accession>A0A0A9DXR9</accession>
<dbReference type="GO" id="GO:0003964">
    <property type="term" value="F:RNA-directed DNA polymerase activity"/>
    <property type="evidence" value="ECO:0007669"/>
    <property type="project" value="UniProtKB-KW"/>
</dbReference>
<sequence length="93" mass="10958">MQDNHPVVFLSKALCPKNQALSTYEKECLAILLAVEKWRPYLQHGHFIIRTYQKSLLHLTDQRLQNGIQHKAFMKLMGLHNMLYSTKKEHPML</sequence>
<dbReference type="InterPro" id="IPR041373">
    <property type="entry name" value="RT_RNaseH"/>
</dbReference>
<dbReference type="SUPFAM" id="SSF56672">
    <property type="entry name" value="DNA/RNA polymerases"/>
    <property type="match status" value="1"/>
</dbReference>
<keyword evidence="1" id="KW-0808">Transferase</keyword>
<dbReference type="PANTHER" id="PTHR33064:SF40">
    <property type="entry name" value="REVERSE TRANSCRIPTASE_RETROTRANSPOSON-DERIVED PROTEIN RNASE H-LIKE DOMAIN-CONTAINING PROTEIN"/>
    <property type="match status" value="1"/>
</dbReference>
<evidence type="ECO:0000256" key="4">
    <source>
        <dbReference type="ARBA" id="ARBA00022759"/>
    </source>
</evidence>
<organism evidence="8">
    <name type="scientific">Arundo donax</name>
    <name type="common">Giant reed</name>
    <name type="synonym">Donax arundinaceus</name>
    <dbReference type="NCBI Taxonomy" id="35708"/>
    <lineage>
        <taxon>Eukaryota</taxon>
        <taxon>Viridiplantae</taxon>
        <taxon>Streptophyta</taxon>
        <taxon>Embryophyta</taxon>
        <taxon>Tracheophyta</taxon>
        <taxon>Spermatophyta</taxon>
        <taxon>Magnoliopsida</taxon>
        <taxon>Liliopsida</taxon>
        <taxon>Poales</taxon>
        <taxon>Poaceae</taxon>
        <taxon>PACMAD clade</taxon>
        <taxon>Arundinoideae</taxon>
        <taxon>Arundineae</taxon>
        <taxon>Arundo</taxon>
    </lineage>
</organism>
<evidence type="ECO:0000256" key="1">
    <source>
        <dbReference type="ARBA" id="ARBA00022679"/>
    </source>
</evidence>
<proteinExistence type="predicted"/>
<dbReference type="Pfam" id="PF17917">
    <property type="entry name" value="RT_RNaseH"/>
    <property type="match status" value="1"/>
</dbReference>
<name>A0A0A9DXR9_ARUDO</name>
<evidence type="ECO:0000256" key="3">
    <source>
        <dbReference type="ARBA" id="ARBA00022722"/>
    </source>
</evidence>
<dbReference type="InterPro" id="IPR043502">
    <property type="entry name" value="DNA/RNA_pol_sf"/>
</dbReference>
<dbReference type="EMBL" id="GBRH01205324">
    <property type="protein sequence ID" value="JAD92571.1"/>
    <property type="molecule type" value="Transcribed_RNA"/>
</dbReference>
<dbReference type="PANTHER" id="PTHR33064">
    <property type="entry name" value="POL PROTEIN"/>
    <property type="match status" value="1"/>
</dbReference>